<organism evidence="2 3">
    <name type="scientific">Streptomyces bangladeshensis</name>
    <dbReference type="NCBI Taxonomy" id="295352"/>
    <lineage>
        <taxon>Bacteria</taxon>
        <taxon>Bacillati</taxon>
        <taxon>Actinomycetota</taxon>
        <taxon>Actinomycetes</taxon>
        <taxon>Kitasatosporales</taxon>
        <taxon>Streptomycetaceae</taxon>
        <taxon>Streptomyces</taxon>
    </lineage>
</organism>
<name>A0ABN3BJ08_9ACTN</name>
<accession>A0ABN3BJ08</accession>
<evidence type="ECO:0000256" key="1">
    <source>
        <dbReference type="SAM" id="MobiDB-lite"/>
    </source>
</evidence>
<sequence>MPPACGKQTIRVRGEATGRKVRSHGVRRAEERDMAGTLGARLIDGVSVPQPDGVIRRTDRDTSLRSARDNKTKAVRPTF</sequence>
<evidence type="ECO:0000313" key="3">
    <source>
        <dbReference type="Proteomes" id="UP001501391"/>
    </source>
</evidence>
<feature type="region of interest" description="Disordered" evidence="1">
    <location>
        <begin position="1"/>
        <end position="30"/>
    </location>
</feature>
<keyword evidence="3" id="KW-1185">Reference proteome</keyword>
<comment type="caution">
    <text evidence="2">The sequence shown here is derived from an EMBL/GenBank/DDBJ whole genome shotgun (WGS) entry which is preliminary data.</text>
</comment>
<protein>
    <submittedName>
        <fullName evidence="2">Uncharacterized protein</fullName>
    </submittedName>
</protein>
<dbReference type="EMBL" id="BAAAOQ010000009">
    <property type="protein sequence ID" value="GAA2196675.1"/>
    <property type="molecule type" value="Genomic_DNA"/>
</dbReference>
<dbReference type="Proteomes" id="UP001501391">
    <property type="component" value="Unassembled WGS sequence"/>
</dbReference>
<feature type="region of interest" description="Disordered" evidence="1">
    <location>
        <begin position="49"/>
        <end position="79"/>
    </location>
</feature>
<reference evidence="2 3" key="1">
    <citation type="journal article" date="2019" name="Int. J. Syst. Evol. Microbiol.">
        <title>The Global Catalogue of Microorganisms (GCM) 10K type strain sequencing project: providing services to taxonomists for standard genome sequencing and annotation.</title>
        <authorList>
            <consortium name="The Broad Institute Genomics Platform"/>
            <consortium name="The Broad Institute Genome Sequencing Center for Infectious Disease"/>
            <person name="Wu L."/>
            <person name="Ma J."/>
        </authorList>
    </citation>
    <scope>NUCLEOTIDE SEQUENCE [LARGE SCALE GENOMIC DNA]</scope>
    <source>
        <strain evidence="2 3">JCM 14924</strain>
    </source>
</reference>
<feature type="compositionally biased region" description="Basic and acidic residues" evidence="1">
    <location>
        <begin position="54"/>
        <end position="72"/>
    </location>
</feature>
<proteinExistence type="predicted"/>
<gene>
    <name evidence="2" type="ORF">GCM10009787_31980</name>
</gene>
<evidence type="ECO:0000313" key="2">
    <source>
        <dbReference type="EMBL" id="GAA2196675.1"/>
    </source>
</evidence>